<dbReference type="RefSeq" id="YP_009197187.1">
    <property type="nucleotide sequence ID" value="NC_028779.1"/>
</dbReference>
<reference evidence="1 2" key="1">
    <citation type="submission" date="2014-09" db="EMBL/GenBank/DDBJ databases">
        <authorList>
            <person name="Brannan A.J."/>
            <person name="Lewis N."/>
            <person name="Sims A.D."/>
            <person name="Adams M.W."/>
            <person name="Blackwell H.A."/>
            <person name="Coleman M.K."/>
            <person name="Cook S.E."/>
            <person name="Gardner S.T."/>
            <person name="Katliarou V."/>
            <person name="Lyons V.J."/>
            <person name="Mann D.A."/>
            <person name="McCall D.F."/>
            <person name="McCurdy M.C."/>
            <person name="Murdock C.A."/>
            <person name="Phillips E.M."/>
            <person name="Pitts A.K."/>
            <person name="Policard D."/>
            <person name="Prince J.K."/>
            <person name="Threatt D."/>
            <person name="Serrano M.G."/>
            <person name="Buck G."/>
            <person name="Lee V."/>
            <person name="Wang Y."/>
            <person name="Carvalho R."/>
            <person name="Voegtly L."/>
            <person name="Shi R."/>
            <person name="Duckworth R."/>
            <person name="Johnson A."/>
            <person name="Loviza R."/>
            <person name="Walstead R."/>
            <person name="Shah Z."/>
            <person name="Kiflezghi M."/>
            <person name="Wade K."/>
            <person name="Anders K.R."/>
            <person name="Braun M.A."/>
            <person name="Delesalle V.A."/>
            <person name="Hughes L.E."/>
            <person name="Ware V.C."/>
            <person name="Bradley K.W."/>
            <person name="Barker L.P."/>
            <person name="Asai D.J."/>
            <person name="Bowman C.A."/>
            <person name="Russell D.A."/>
            <person name="Pope W.H."/>
            <person name="Jacobs-Sera D."/>
            <person name="Hendrix R.W."/>
            <person name="Hatfull G.F."/>
        </authorList>
    </citation>
    <scope>NUCLEOTIDE SEQUENCE [LARGE SCALE GENOMIC DNA]</scope>
</reference>
<dbReference type="Proteomes" id="UP000029891">
    <property type="component" value="Segment"/>
</dbReference>
<proteinExistence type="predicted"/>
<accession>A0A097EYU0</accession>
<evidence type="ECO:0000313" key="2">
    <source>
        <dbReference type="Proteomes" id="UP000029891"/>
    </source>
</evidence>
<gene>
    <name evidence="1" type="primary">62</name>
    <name evidence="1" type="ORF">PBI_CARCHARODON_62</name>
</gene>
<name>A0A097EYU0_9CAUD</name>
<protein>
    <submittedName>
        <fullName evidence="1">Uncharacterized protein</fullName>
    </submittedName>
</protein>
<dbReference type="EMBL" id="KM588359">
    <property type="protein sequence ID" value="AIT14570.1"/>
    <property type="molecule type" value="Genomic_DNA"/>
</dbReference>
<sequence length="47" mass="5253">MLPDCALCGCPYHEDRCRTVVGAAEYIFGYLPMFCDCPGYEEPEDAT</sequence>
<evidence type="ECO:0000313" key="1">
    <source>
        <dbReference type="EMBL" id="AIT14570.1"/>
    </source>
</evidence>
<dbReference type="KEGG" id="vg:26624306"/>
<organism evidence="1 2">
    <name type="scientific">Mycobacterium phage Carcharodon</name>
    <dbReference type="NCBI Taxonomy" id="1555233"/>
    <lineage>
        <taxon>Viruses</taxon>
        <taxon>Duplodnaviria</taxon>
        <taxon>Heunggongvirae</taxon>
        <taxon>Uroviricota</taxon>
        <taxon>Caudoviricetes</taxon>
        <taxon>Nclasvirinae</taxon>
        <taxon>Charlievirus</taxon>
        <taxon>Charlievirus Pipsqueaks</taxon>
    </lineage>
</organism>
<dbReference type="GeneID" id="26624306"/>